<evidence type="ECO:0000313" key="2">
    <source>
        <dbReference type="Proteomes" id="UP000070263"/>
    </source>
</evidence>
<dbReference type="Proteomes" id="UP000070263">
    <property type="component" value="Unassembled WGS sequence"/>
</dbReference>
<gene>
    <name evidence="1" type="ORF">AKJ51_00270</name>
</gene>
<name>A0A133VMK7_9EURY</name>
<comment type="caution">
    <text evidence="1">The sequence shown here is derived from an EMBL/GenBank/DDBJ whole genome shotgun (WGS) entry which is preliminary data.</text>
</comment>
<sequence length="167" mass="19895">MLDELNNRRKKDSRKASYLAMREYERFSGKTITAKRESTYDSEENDKIIAESLREYEKNNPVRIVLLTSDNSMKTVCRNMDLDHFYLRQPHDFTADSCTYREFLKLIRNLSLVYGISKLNSTMIYGEYGGKNKRDTLKLKILDKKLYQKFKKHTQICRNLTKLEIEK</sequence>
<keyword evidence="2" id="KW-1185">Reference proteome</keyword>
<organism evidence="1 2">
    <name type="scientific">candidate division MSBL1 archaeon SCGC-AAA382A20</name>
    <dbReference type="NCBI Taxonomy" id="1698280"/>
    <lineage>
        <taxon>Archaea</taxon>
        <taxon>Methanobacteriati</taxon>
        <taxon>Methanobacteriota</taxon>
        <taxon>candidate division MSBL1</taxon>
    </lineage>
</organism>
<accession>A0A133VMK7</accession>
<proteinExistence type="predicted"/>
<evidence type="ECO:0000313" key="1">
    <source>
        <dbReference type="EMBL" id="KXB07695.1"/>
    </source>
</evidence>
<dbReference type="EMBL" id="LHYE01000002">
    <property type="protein sequence ID" value="KXB07695.1"/>
    <property type="molecule type" value="Genomic_DNA"/>
</dbReference>
<reference evidence="1 2" key="1">
    <citation type="journal article" date="2016" name="Sci. Rep.">
        <title>Metabolic traits of an uncultured archaeal lineage -MSBL1- from brine pools of the Red Sea.</title>
        <authorList>
            <person name="Mwirichia R."/>
            <person name="Alam I."/>
            <person name="Rashid M."/>
            <person name="Vinu M."/>
            <person name="Ba-Alawi W."/>
            <person name="Anthony Kamau A."/>
            <person name="Kamanda Ngugi D."/>
            <person name="Goker M."/>
            <person name="Klenk H.P."/>
            <person name="Bajic V."/>
            <person name="Stingl U."/>
        </authorList>
    </citation>
    <scope>NUCLEOTIDE SEQUENCE [LARGE SCALE GENOMIC DNA]</scope>
    <source>
        <strain evidence="1">SCGC-AAA382A20</strain>
    </source>
</reference>
<dbReference type="AlphaFoldDB" id="A0A133VMK7"/>
<protein>
    <submittedName>
        <fullName evidence="1">Uncharacterized protein</fullName>
    </submittedName>
</protein>